<dbReference type="STRING" id="80876.SAMN05421779_104441"/>
<reference evidence="1 2" key="1">
    <citation type="submission" date="2017-01" db="EMBL/GenBank/DDBJ databases">
        <authorList>
            <person name="Mah S.A."/>
            <person name="Swanson W.J."/>
            <person name="Moy G.W."/>
            <person name="Vacquier V.D."/>
        </authorList>
    </citation>
    <scope>NUCLEOTIDE SEQUENCE [LARGE SCALE GENOMIC DNA]</scope>
    <source>
        <strain evidence="1 2">DSM 11589</strain>
    </source>
</reference>
<sequence length="290" mass="30418">MQISIMLVVDNAAALATGTLDGHIYLIDNTQHLVGVDEVAGTPEKNVTHVIGTHDASGGQASEAILNWLSCGVSGPPSTLPRLFRHRNGEETFNARLAAAVQDAATPAALNKLFGKSGPFGQPHPVMLVQTLDGATVPLLGGVMTASGTAVHEASRDSINAFPPVVTNLYGPAVDDGVIYPALYGSPDPYTEGWYWSASVDTSKVGRHQYLVDVQIHQPEVNDDGRVVWMPRIFTMSAELEVVLQPQLNGFTGAYAGAVLPLPPCCGVQAVASDAEAACDSQTSCAGDML</sequence>
<protein>
    <submittedName>
        <fullName evidence="1">Uncharacterized protein</fullName>
    </submittedName>
</protein>
<keyword evidence="2" id="KW-1185">Reference proteome</keyword>
<name>A0A1N7MZA7_9PROT</name>
<organism evidence="1 2">
    <name type="scientific">Insolitispirillum peregrinum</name>
    <dbReference type="NCBI Taxonomy" id="80876"/>
    <lineage>
        <taxon>Bacteria</taxon>
        <taxon>Pseudomonadati</taxon>
        <taxon>Pseudomonadota</taxon>
        <taxon>Alphaproteobacteria</taxon>
        <taxon>Rhodospirillales</taxon>
        <taxon>Novispirillaceae</taxon>
        <taxon>Insolitispirillum</taxon>
    </lineage>
</organism>
<dbReference type="OrthoDB" id="3465830at2"/>
<proteinExistence type="predicted"/>
<dbReference type="EMBL" id="FTOA01000004">
    <property type="protein sequence ID" value="SIS91219.1"/>
    <property type="molecule type" value="Genomic_DNA"/>
</dbReference>
<dbReference type="AlphaFoldDB" id="A0A1N7MZA7"/>
<dbReference type="RefSeq" id="WP_076400851.1">
    <property type="nucleotide sequence ID" value="NZ_FTOA01000004.1"/>
</dbReference>
<accession>A0A1N7MZA7</accession>
<gene>
    <name evidence="1" type="ORF">SAMN05421779_104441</name>
</gene>
<dbReference type="Proteomes" id="UP000185678">
    <property type="component" value="Unassembled WGS sequence"/>
</dbReference>
<evidence type="ECO:0000313" key="1">
    <source>
        <dbReference type="EMBL" id="SIS91219.1"/>
    </source>
</evidence>
<evidence type="ECO:0000313" key="2">
    <source>
        <dbReference type="Proteomes" id="UP000185678"/>
    </source>
</evidence>